<feature type="coiled-coil region" evidence="17">
    <location>
        <begin position="975"/>
        <end position="1002"/>
    </location>
</feature>
<feature type="compositionally biased region" description="Polar residues" evidence="18">
    <location>
        <begin position="1117"/>
        <end position="1135"/>
    </location>
</feature>
<dbReference type="GO" id="GO:0001578">
    <property type="term" value="P:microtubule bundle formation"/>
    <property type="evidence" value="ECO:0007669"/>
    <property type="project" value="TreeGrafter"/>
</dbReference>
<keyword evidence="3" id="KW-0217">Developmental protein</keyword>
<organism evidence="21 22">
    <name type="scientific">Callipepla squamata</name>
    <name type="common">Scaled quail</name>
    <dbReference type="NCBI Taxonomy" id="9009"/>
    <lineage>
        <taxon>Eukaryota</taxon>
        <taxon>Metazoa</taxon>
        <taxon>Chordata</taxon>
        <taxon>Craniata</taxon>
        <taxon>Vertebrata</taxon>
        <taxon>Euteleostomi</taxon>
        <taxon>Archelosauria</taxon>
        <taxon>Archosauria</taxon>
        <taxon>Dinosauria</taxon>
        <taxon>Saurischia</taxon>
        <taxon>Theropoda</taxon>
        <taxon>Coelurosauria</taxon>
        <taxon>Aves</taxon>
        <taxon>Neognathae</taxon>
        <taxon>Galloanserae</taxon>
        <taxon>Galliformes</taxon>
        <taxon>Odontophoridae</taxon>
        <taxon>Callipepla</taxon>
    </lineage>
</organism>
<keyword evidence="22" id="KW-1185">Reference proteome</keyword>
<feature type="coiled-coil region" evidence="17">
    <location>
        <begin position="1031"/>
        <end position="1058"/>
    </location>
</feature>
<dbReference type="Proteomes" id="UP000198323">
    <property type="component" value="Unassembled WGS sequence"/>
</dbReference>
<feature type="domain" description="CortBP2/NAV1-like AAA+ ATPase lid" evidence="20">
    <location>
        <begin position="1542"/>
        <end position="1650"/>
    </location>
</feature>
<dbReference type="PANTHER" id="PTHR12784">
    <property type="entry name" value="STEERIN"/>
    <property type="match status" value="1"/>
</dbReference>
<dbReference type="STRING" id="9009.A0A226NIR3"/>
<evidence type="ECO:0000256" key="10">
    <source>
        <dbReference type="ARBA" id="ARBA00022990"/>
    </source>
</evidence>
<feature type="compositionally biased region" description="Basic and acidic residues" evidence="18">
    <location>
        <begin position="425"/>
        <end position="468"/>
    </location>
</feature>
<dbReference type="OrthoDB" id="2161974at2759"/>
<dbReference type="Gene3D" id="1.10.287.1490">
    <property type="match status" value="1"/>
</dbReference>
<feature type="compositionally biased region" description="Low complexity" evidence="18">
    <location>
        <begin position="252"/>
        <end position="264"/>
    </location>
</feature>
<evidence type="ECO:0000256" key="14">
    <source>
        <dbReference type="ARBA" id="ARBA00064590"/>
    </source>
</evidence>
<evidence type="ECO:0000256" key="7">
    <source>
        <dbReference type="ARBA" id="ARBA00022701"/>
    </source>
</evidence>
<sequence>MPKRAKAAAAAAAAVGGPRGAELRVFKASSAEGRLPAGSNLRKQKSLTNLAFLTDAEKKRQLYEPRWSDDMAKGTAASAAAVGGRGGGGGPRGRDAPAMSRSLSRSEHSLLPPRPAGPQKPPPAAGKPSRIPRGPYAEVKPLSKAPEAGGGGGGGKCDDELLGGKGPAAAGAEEKAYLKVDPELVVTVLGDLEQLLFSQMLDPESQRKRTVQNVLDLRQNLEETMSSLRGSQVSHSSLEMTCYDSDEANARSVSSLSNRSSPLSWRYGQSSPRLQAGDAPSVGGGCRSEGSPGWYMHGERAHYSHTMPMRSPSKLSHISRLELVEALDGDDVELKSGYMSDSDLMGKTMTEDDDITTGWDESSSISSGLSDASDNLSSEEFNASSSLNSLPSTPTASRRNSAIALRTDSEKRSLAESGLSWYGEADDKAPKKLDYESSSLKMEHGSSKWRREPAESCEEGSKGGELKKPLSRRPPRSPILPSPPGKPETKATDKSKLSVKSTGLQRSSSDAGRDRVGDAKKPPSGLTRPSTSGSFGYKKPAPATGTATVMQAGGSATLGKIQKSSGIPVKPVSGRKTSLDVSNTAEPGFLSPGARTNIQYRSLPRPAKSSSMSVTGGRGANRPVSSSIDPSLLSTKQASITVSRLKEPSKIGAGRGTPAPVNQTDREKEKAKAKAVALDSEAAPKAYVKPPSLANLDKVNSNSLDLPSSSELHPPHTAKLQDLHPAGGHLTPCFSPSPAPILNINSASFSQGLELMGGFSVPKEGRMYPKLSGLHRSMESLQMPMSLPSAFSGGSTATPSPAAVPPASTGEEEEEAGELGWSGSPRLAHLDREVTDLPFPSSTNRDRNTLPKKGLRYQLHSQEEAKERRHSHTISGLPEADDQPELPSPPALPMALVGKGPLTSIVSPTAATTPRITRSNSIPTHDSTFELYSTSQMGSTLSLADKPKGMIRSGSFRDPVDDVHGSVLSLASSASSTYSSQIRKLRRELESSQEKVATLTSQLSANANLVAAFEQSLVSMTSRLRHLAETAEEKDTELLDLRETIDFLKKKNSEAQAVIQGALNGTDVAPKGVRGATEPTAPQLSPELRSSFNKAFSIKKGPKSASSYSDIEEIATPDSSAPSSPKLQHGSTETASPSIKSSTSSSVGIDTAELFQAHSEGEPEKKEVSELRSELWEKEMKLTDIRLEALNSAHQLEQLRETMHNMQLEVDLLKAENDRLKVAPGPSAVPGSVPGHVTSTSASSSPRRSLGLALGHAFSPSPGDADVSPMDAVSSGAQKDELMLRIVVRMPPQHIIKGDLKQQEFFLGWTKVSGKVDWKMLDEAVCQVFKDYITKMDPASTLGLSTESVYGYSISHIKRVLDAEPPELPLCRRGMSSIVVTLKGLKEKCVDSLVFETLIPKPMMQHYISLLLKHRRLILSGPSGTGKTYLTNRLAEYLVERSGRDVTEGIVSTFNMHQQSCKDLQLYLSNLANQIDRETGTADVPLVILLDDLSEAGSISELVNGALTCKYHKWMLTFSNNVEPANGFLVRYLRRKLLESDTDVNANKEELLRVLDWVPKLWYHLHTFLEKHSTSDFLIGPCFFLSCPIGIEDFRTWFIDLWNNSIIPYLQEGAKDGLKVHGQKAAWEDPVEWVRDTLPWPSAQQDQSKLYHLPPPTIGPHSTVSPPEERTVKDTTPSSLDADPLMAMLLKLQEAANYIESPDRETMVDPDLQSTL</sequence>
<evidence type="ECO:0000256" key="13">
    <source>
        <dbReference type="ARBA" id="ARBA00059345"/>
    </source>
</evidence>
<feature type="compositionally biased region" description="Low complexity" evidence="18">
    <location>
        <begin position="1136"/>
        <end position="1146"/>
    </location>
</feature>
<evidence type="ECO:0000313" key="21">
    <source>
        <dbReference type="EMBL" id="OXB67267.1"/>
    </source>
</evidence>
<feature type="region of interest" description="Disordered" evidence="18">
    <location>
        <begin position="64"/>
        <end position="167"/>
    </location>
</feature>
<feature type="region of interest" description="Disordered" evidence="18">
    <location>
        <begin position="861"/>
        <end position="889"/>
    </location>
</feature>
<dbReference type="GO" id="GO:0001764">
    <property type="term" value="P:neuron migration"/>
    <property type="evidence" value="ECO:0007669"/>
    <property type="project" value="TreeGrafter"/>
</dbReference>
<evidence type="ECO:0000256" key="11">
    <source>
        <dbReference type="ARBA" id="ARBA00023054"/>
    </source>
</evidence>
<evidence type="ECO:0000256" key="6">
    <source>
        <dbReference type="ARBA" id="ARBA00022553"/>
    </source>
</evidence>
<dbReference type="EMBL" id="MCFN01000042">
    <property type="protein sequence ID" value="OXB67267.1"/>
    <property type="molecule type" value="Genomic_DNA"/>
</dbReference>
<feature type="coiled-coil region" evidence="17">
    <location>
        <begin position="1196"/>
        <end position="1223"/>
    </location>
</feature>
<name>A0A226NIR3_CALSU</name>
<keyword evidence="12" id="KW-0206">Cytoskeleton</keyword>
<evidence type="ECO:0000256" key="1">
    <source>
        <dbReference type="ARBA" id="ARBA00004245"/>
    </source>
</evidence>
<feature type="region of interest" description="Disordered" evidence="18">
    <location>
        <begin position="1066"/>
        <end position="1089"/>
    </location>
</feature>
<dbReference type="InterPro" id="IPR057568">
    <property type="entry name" value="CortBP2_NAV1-like_AAA_lid"/>
</dbReference>
<feature type="compositionally biased region" description="Pro residues" evidence="18">
    <location>
        <begin position="112"/>
        <end position="125"/>
    </location>
</feature>
<keyword evidence="9" id="KW-0524">Neurogenesis</keyword>
<evidence type="ECO:0000256" key="8">
    <source>
        <dbReference type="ARBA" id="ARBA00022782"/>
    </source>
</evidence>
<feature type="compositionally biased region" description="Polar residues" evidence="18">
    <location>
        <begin position="699"/>
        <end position="711"/>
    </location>
</feature>
<dbReference type="InterPro" id="IPR057126">
    <property type="entry name" value="NAV1-like_ubiquitin-like"/>
</dbReference>
<feature type="compositionally biased region" description="Basic and acidic residues" evidence="18">
    <location>
        <begin position="511"/>
        <end position="521"/>
    </location>
</feature>
<proteinExistence type="inferred from homology"/>
<evidence type="ECO:0000256" key="12">
    <source>
        <dbReference type="ARBA" id="ARBA00023212"/>
    </source>
</evidence>
<feature type="compositionally biased region" description="Polar residues" evidence="18">
    <location>
        <begin position="1080"/>
        <end position="1089"/>
    </location>
</feature>
<feature type="compositionally biased region" description="Polar residues" evidence="18">
    <location>
        <begin position="575"/>
        <end position="585"/>
    </location>
</feature>
<dbReference type="FunFam" id="3.40.50.300:FF:000409">
    <property type="entry name" value="Neuron navigator 1"/>
    <property type="match status" value="1"/>
</dbReference>
<feature type="compositionally biased region" description="Basic and acidic residues" evidence="18">
    <location>
        <begin position="487"/>
        <end position="496"/>
    </location>
</feature>
<feature type="compositionally biased region" description="Low complexity" evidence="18">
    <location>
        <begin position="73"/>
        <end position="82"/>
    </location>
</feature>
<dbReference type="GO" id="GO:0043194">
    <property type="term" value="C:axon initial segment"/>
    <property type="evidence" value="ECO:0007669"/>
    <property type="project" value="TreeGrafter"/>
</dbReference>
<evidence type="ECO:0000256" key="3">
    <source>
        <dbReference type="ARBA" id="ARBA00022473"/>
    </source>
</evidence>
<feature type="compositionally biased region" description="Polar residues" evidence="18">
    <location>
        <begin position="623"/>
        <end position="642"/>
    </location>
</feature>
<dbReference type="SUPFAM" id="SSF52540">
    <property type="entry name" value="P-loop containing nucleoside triphosphate hydrolases"/>
    <property type="match status" value="1"/>
</dbReference>
<dbReference type="GO" id="GO:0005874">
    <property type="term" value="C:microtubule"/>
    <property type="evidence" value="ECO:0007669"/>
    <property type="project" value="UniProtKB-KW"/>
</dbReference>
<dbReference type="InterPro" id="IPR039041">
    <property type="entry name" value="Nav/unc-53"/>
</dbReference>
<evidence type="ECO:0000256" key="9">
    <source>
        <dbReference type="ARBA" id="ARBA00022902"/>
    </source>
</evidence>
<feature type="region of interest" description="Disordered" evidence="18">
    <location>
        <begin position="787"/>
        <end position="826"/>
    </location>
</feature>
<feature type="compositionally biased region" description="Polar residues" evidence="18">
    <location>
        <begin position="498"/>
        <end position="510"/>
    </location>
</feature>
<dbReference type="PANTHER" id="PTHR12784:SF3">
    <property type="entry name" value="NEURON NAVIGATOR 1"/>
    <property type="match status" value="1"/>
</dbReference>
<keyword evidence="7" id="KW-0493">Microtubule</keyword>
<comment type="caution">
    <text evidence="21">The sequence shown here is derived from an EMBL/GenBank/DDBJ whole genome shotgun (WGS) entry which is preliminary data.</text>
</comment>
<feature type="region of interest" description="Disordered" evidence="18">
    <location>
        <begin position="252"/>
        <end position="285"/>
    </location>
</feature>
<keyword evidence="4" id="KW-0488">Methylation</keyword>
<protein>
    <recommendedName>
        <fullName evidence="15">Neuron navigator 1</fullName>
    </recommendedName>
    <alternativeName>
        <fullName evidence="16">Pore membrane and/or filament-interacting-like protein 3</fullName>
    </alternativeName>
</protein>
<reference evidence="21 22" key="1">
    <citation type="submission" date="2016-07" db="EMBL/GenBank/DDBJ databases">
        <title>Disparate Historic Effective Population Sizes Predicted by Modern Levels of Genome Diversity for the Scaled Quail (Callipepla squamata) and the Northern Bobwhite (Colinus virginianus): Inferences from First and Second Generation Draft Genome Assemblies for Sympatric New World Quail.</title>
        <authorList>
            <person name="Oldeschulte D.L."/>
            <person name="Halley Y.A."/>
            <person name="Bhattarai E.K."/>
            <person name="Brashear W.A."/>
            <person name="Hill J."/>
            <person name="Metz R.P."/>
            <person name="Johnson C.D."/>
            <person name="Rollins D."/>
            <person name="Peterson M.J."/>
            <person name="Bickhart D.M."/>
            <person name="Decker J.E."/>
            <person name="Seabury C.M."/>
        </authorList>
    </citation>
    <scope>NUCLEOTIDE SEQUENCE [LARGE SCALE GENOMIC DNA]</scope>
    <source>
        <strain evidence="21 22">Texas</strain>
        <tissue evidence="21">Leg muscle</tissue>
    </source>
</reference>
<dbReference type="Gene3D" id="3.40.50.300">
    <property type="entry name" value="P-loop containing nucleotide triphosphate hydrolases"/>
    <property type="match status" value="1"/>
</dbReference>
<evidence type="ECO:0000256" key="2">
    <source>
        <dbReference type="ARBA" id="ARBA00006255"/>
    </source>
</evidence>
<feature type="region of interest" description="Disordered" evidence="18">
    <location>
        <begin position="1224"/>
        <end position="1246"/>
    </location>
</feature>
<feature type="compositionally biased region" description="Low complexity" evidence="18">
    <location>
        <begin position="360"/>
        <end position="374"/>
    </location>
</feature>
<comment type="similarity">
    <text evidence="2">Belongs to the Nav/unc-53 family.</text>
</comment>
<keyword evidence="10" id="KW-0007">Acetylation</keyword>
<comment type="subunit">
    <text evidence="14">Interacts with tubulin.</text>
</comment>
<keyword evidence="6" id="KW-0597">Phosphoprotein</keyword>
<accession>A0A226NIR3</accession>
<comment type="function">
    <text evidence="13">May be involved in neuronal migration.</text>
</comment>
<feature type="region of interest" description="Disordered" evidence="18">
    <location>
        <begin position="1651"/>
        <end position="1678"/>
    </location>
</feature>
<gene>
    <name evidence="21" type="ORF">ASZ78_015908</name>
</gene>
<feature type="region of interest" description="Disordered" evidence="18">
    <location>
        <begin position="336"/>
        <end position="679"/>
    </location>
</feature>
<feature type="region of interest" description="Disordered" evidence="18">
    <location>
        <begin position="699"/>
        <end position="724"/>
    </location>
</feature>
<feature type="compositionally biased region" description="Pro residues" evidence="18">
    <location>
        <begin position="476"/>
        <end position="486"/>
    </location>
</feature>
<feature type="domain" description="Neuron navigator 1-like ubiquitin-like" evidence="19">
    <location>
        <begin position="1279"/>
        <end position="1383"/>
    </location>
</feature>
<feature type="region of interest" description="Disordered" evidence="18">
    <location>
        <begin position="1115"/>
        <end position="1147"/>
    </location>
</feature>
<comment type="subcellular location">
    <subcellularLocation>
        <location evidence="1">Cytoplasm</location>
        <location evidence="1">Cytoskeleton</location>
    </subcellularLocation>
</comment>
<evidence type="ECO:0000256" key="16">
    <source>
        <dbReference type="ARBA" id="ARBA00080430"/>
    </source>
</evidence>
<feature type="compositionally biased region" description="Low complexity" evidence="18">
    <location>
        <begin position="382"/>
        <end position="397"/>
    </location>
</feature>
<feature type="compositionally biased region" description="Low complexity" evidence="18">
    <location>
        <begin position="795"/>
        <end position="809"/>
    </location>
</feature>
<keyword evidence="5" id="KW-0963">Cytoplasm</keyword>
<keyword evidence="8" id="KW-0221">Differentiation</keyword>
<evidence type="ECO:0000256" key="5">
    <source>
        <dbReference type="ARBA" id="ARBA00022490"/>
    </source>
</evidence>
<dbReference type="Pfam" id="PF23092">
    <property type="entry name" value="Ubiquitin_6"/>
    <property type="match status" value="1"/>
</dbReference>
<evidence type="ECO:0000256" key="4">
    <source>
        <dbReference type="ARBA" id="ARBA00022481"/>
    </source>
</evidence>
<keyword evidence="11 17" id="KW-0175">Coiled coil</keyword>
<evidence type="ECO:0000256" key="17">
    <source>
        <dbReference type="SAM" id="Coils"/>
    </source>
</evidence>
<dbReference type="Pfam" id="PF25408">
    <property type="entry name" value="AAA_lid_NAV1"/>
    <property type="match status" value="1"/>
</dbReference>
<dbReference type="InterPro" id="IPR027417">
    <property type="entry name" value="P-loop_NTPase"/>
</dbReference>
<evidence type="ECO:0000259" key="19">
    <source>
        <dbReference type="Pfam" id="PF23092"/>
    </source>
</evidence>
<evidence type="ECO:0000256" key="15">
    <source>
        <dbReference type="ARBA" id="ARBA00067341"/>
    </source>
</evidence>
<evidence type="ECO:0000313" key="22">
    <source>
        <dbReference type="Proteomes" id="UP000198323"/>
    </source>
</evidence>
<evidence type="ECO:0000256" key="18">
    <source>
        <dbReference type="SAM" id="MobiDB-lite"/>
    </source>
</evidence>
<evidence type="ECO:0000259" key="20">
    <source>
        <dbReference type="Pfam" id="PF25408"/>
    </source>
</evidence>